<dbReference type="Gene3D" id="3.40.50.1980">
    <property type="entry name" value="Nitrogenase molybdenum iron protein domain"/>
    <property type="match status" value="2"/>
</dbReference>
<evidence type="ECO:0000259" key="3">
    <source>
        <dbReference type="PROSITE" id="PS50983"/>
    </source>
</evidence>
<dbReference type="CDD" id="cd01144">
    <property type="entry name" value="BtuF"/>
    <property type="match status" value="1"/>
</dbReference>
<keyword evidence="1" id="KW-0732">Signal</keyword>
<feature type="domain" description="Cyclic nucleotide-binding" evidence="2">
    <location>
        <begin position="223"/>
        <end position="260"/>
    </location>
</feature>
<dbReference type="InterPro" id="IPR000595">
    <property type="entry name" value="cNMP-bd_dom"/>
</dbReference>
<dbReference type="PROSITE" id="PS50042">
    <property type="entry name" value="CNMP_BINDING_3"/>
    <property type="match status" value="1"/>
</dbReference>
<dbReference type="PANTHER" id="PTHR42860:SF1">
    <property type="entry name" value="VITAMIN B12-BINDING PROTEIN"/>
    <property type="match status" value="1"/>
</dbReference>
<evidence type="ECO:0000256" key="1">
    <source>
        <dbReference type="ARBA" id="ARBA00022729"/>
    </source>
</evidence>
<proteinExistence type="predicted"/>
<dbReference type="PROSITE" id="PS50983">
    <property type="entry name" value="FE_B12_PBP"/>
    <property type="match status" value="1"/>
</dbReference>
<dbReference type="PANTHER" id="PTHR42860">
    <property type="entry name" value="VITAMIN B12-BINDING PROTEIN"/>
    <property type="match status" value="1"/>
</dbReference>
<evidence type="ECO:0000313" key="5">
    <source>
        <dbReference type="Proteomes" id="UP000031599"/>
    </source>
</evidence>
<evidence type="ECO:0000259" key="2">
    <source>
        <dbReference type="PROSITE" id="PS50042"/>
    </source>
</evidence>
<protein>
    <submittedName>
        <fullName evidence="4">Vitamin B12 ABC transporter, B12-binding component BtuF</fullName>
    </submittedName>
</protein>
<gene>
    <name evidence="4" type="ORF">DB30_00042</name>
</gene>
<accession>A0A0C2A7J4</accession>
<dbReference type="InterPro" id="IPR051030">
    <property type="entry name" value="Vitamin_B12-ABC_binding"/>
</dbReference>
<evidence type="ECO:0000313" key="4">
    <source>
        <dbReference type="EMBL" id="KIG19533.1"/>
    </source>
</evidence>
<dbReference type="InterPro" id="IPR054828">
    <property type="entry name" value="Vit_B12_bind_prot"/>
</dbReference>
<dbReference type="EMBL" id="JMCC02000001">
    <property type="protein sequence ID" value="KIG19533.1"/>
    <property type="molecule type" value="Genomic_DNA"/>
</dbReference>
<dbReference type="SUPFAM" id="SSF53807">
    <property type="entry name" value="Helical backbone' metal receptor"/>
    <property type="match status" value="1"/>
</dbReference>
<feature type="domain" description="Fe/B12 periplasmic-binding" evidence="3">
    <location>
        <begin position="132"/>
        <end position="393"/>
    </location>
</feature>
<name>A0A0C2A7J4_9BACT</name>
<comment type="caution">
    <text evidence="4">The sequence shown here is derived from an EMBL/GenBank/DDBJ whole genome shotgun (WGS) entry which is preliminary data.</text>
</comment>
<dbReference type="AlphaFoldDB" id="A0A0C2A7J4"/>
<dbReference type="InterPro" id="IPR002491">
    <property type="entry name" value="ABC_transptr_periplasmic_BD"/>
</dbReference>
<dbReference type="Pfam" id="PF01497">
    <property type="entry name" value="Peripla_BP_2"/>
    <property type="match status" value="1"/>
</dbReference>
<reference evidence="4 5" key="1">
    <citation type="submission" date="2014-12" db="EMBL/GenBank/DDBJ databases">
        <title>Genome assembly of Enhygromyxa salina DSM 15201.</title>
        <authorList>
            <person name="Sharma G."/>
            <person name="Subramanian S."/>
        </authorList>
    </citation>
    <scope>NUCLEOTIDE SEQUENCE [LARGE SCALE GENOMIC DNA]</scope>
    <source>
        <strain evidence="4 5">DSM 15201</strain>
    </source>
</reference>
<organism evidence="4 5">
    <name type="scientific">Enhygromyxa salina</name>
    <dbReference type="NCBI Taxonomy" id="215803"/>
    <lineage>
        <taxon>Bacteria</taxon>
        <taxon>Pseudomonadati</taxon>
        <taxon>Myxococcota</taxon>
        <taxon>Polyangia</taxon>
        <taxon>Nannocystales</taxon>
        <taxon>Nannocystaceae</taxon>
        <taxon>Enhygromyxa</taxon>
    </lineage>
</organism>
<sequence>MLEISGERVESGRLGYVTHVIKPAHQWQTRRHLAIRAPERPFEDDPRSEAFTLVFEDGQHDGQPGWAKCGLERQQVDERGAADPDTVHAISAWLIARGARRIELRGPAGESLATGPISPATLEQPNVERATRLISICPSNLEAIAALDCFDRVIACEDSSDYPPEVTALERLGPDLGPDLDRIAALAPDLVVSSLSVPGMERNVTGLRARGIPQLVLAPRSIADVLAELELLGRALGVEPRAAVVIADMRAQIAALERDAGAREPARVYLEWWPRPMFTPGSACYSNELIALAGGVNVFGAQPGSSLEITAEQLIAAQPQLCFVSWCGVALDKLDPRRLIDRPGLEQLDAARRGHVYPLDERFSGRPGPRMLEAARIMAAGIQRAHRLVGPDLG</sequence>
<dbReference type="NCBIfam" id="NF038402">
    <property type="entry name" value="TroA_like"/>
    <property type="match status" value="1"/>
</dbReference>
<dbReference type="Proteomes" id="UP000031599">
    <property type="component" value="Unassembled WGS sequence"/>
</dbReference>